<evidence type="ECO:0000259" key="2">
    <source>
        <dbReference type="Pfam" id="PF01370"/>
    </source>
</evidence>
<sequence length="328" mass="35282">MKVVLPGGTGQVGTILDRALTAAGHEVTVVTRRPVRAHHIGWDGATLGRWAAAIDGCDAVINLAGRSVSCRYTAENLRAMMDSRVDSARVVGEAIAAAARPPRVWLQMSTATVYAHRFDAAHDEATGVIGGAEAGVPDYWAYSVEIAKNWERAQAEAPTPATRKVALRSAMVMSPDRGGVFGVLSWLARLGLGGPVAGGAQYVSWIHDDDFVRAVEFLIGRDDLEGPVNLASPAPLPHRDFMRALRTAWGVPVGLPATRWMAELGAFALRSDTELLLKSRRVVPGRLRAAGFAFGYPEWDRAAMSLVQRARLMRAAQGRVHRSNGYAA</sequence>
<comment type="similarity">
    <text evidence="1">Belongs to the NAD(P)-dependent epimerase/dehydratase family. SDR39U1 subfamily.</text>
</comment>
<evidence type="ECO:0000256" key="1">
    <source>
        <dbReference type="ARBA" id="ARBA00009353"/>
    </source>
</evidence>
<reference evidence="4" key="1">
    <citation type="journal article" date="2014" name="Int. J. Syst. Evol. Microbiol.">
        <title>Complete genome sequence of Corynebacterium casei LMG S-19264T (=DSM 44701T), isolated from a smear-ripened cheese.</title>
        <authorList>
            <consortium name="US DOE Joint Genome Institute (JGI-PGF)"/>
            <person name="Walter F."/>
            <person name="Albersmeier A."/>
            <person name="Kalinowski J."/>
            <person name="Ruckert C."/>
        </authorList>
    </citation>
    <scope>NUCLEOTIDE SEQUENCE</scope>
    <source>
        <strain evidence="4">JCM 4815</strain>
    </source>
</reference>
<reference evidence="4" key="2">
    <citation type="submission" date="2020-09" db="EMBL/GenBank/DDBJ databases">
        <authorList>
            <person name="Sun Q."/>
            <person name="Ohkuma M."/>
        </authorList>
    </citation>
    <scope>NUCLEOTIDE SEQUENCE</scope>
    <source>
        <strain evidence="4">JCM 4815</strain>
    </source>
</reference>
<dbReference type="PANTHER" id="PTHR11092">
    <property type="entry name" value="SUGAR NUCLEOTIDE EPIMERASE RELATED"/>
    <property type="match status" value="1"/>
</dbReference>
<dbReference type="PANTHER" id="PTHR11092:SF0">
    <property type="entry name" value="EPIMERASE FAMILY PROTEIN SDR39U1"/>
    <property type="match status" value="1"/>
</dbReference>
<dbReference type="Proteomes" id="UP000622166">
    <property type="component" value="Unassembled WGS sequence"/>
</dbReference>
<name>A0A918PBE6_9ACTN</name>
<dbReference type="SUPFAM" id="SSF51735">
    <property type="entry name" value="NAD(P)-binding Rossmann-fold domains"/>
    <property type="match status" value="1"/>
</dbReference>
<dbReference type="InterPro" id="IPR036291">
    <property type="entry name" value="NAD(P)-bd_dom_sf"/>
</dbReference>
<feature type="domain" description="NAD-dependent epimerase/dehydratase" evidence="2">
    <location>
        <begin position="5"/>
        <end position="221"/>
    </location>
</feature>
<gene>
    <name evidence="4" type="ORF">GCM10010365_14830</name>
</gene>
<feature type="domain" description="DUF1731" evidence="3">
    <location>
        <begin position="272"/>
        <end position="303"/>
    </location>
</feature>
<dbReference type="Gene3D" id="3.40.50.720">
    <property type="entry name" value="NAD(P)-binding Rossmann-like Domain"/>
    <property type="match status" value="1"/>
</dbReference>
<dbReference type="AlphaFoldDB" id="A0A918PBE6"/>
<evidence type="ECO:0000259" key="3">
    <source>
        <dbReference type="Pfam" id="PF08338"/>
    </source>
</evidence>
<accession>A0A918PBE6</accession>
<proteinExistence type="inferred from homology"/>
<evidence type="ECO:0000313" key="4">
    <source>
        <dbReference type="EMBL" id="GGY97443.1"/>
    </source>
</evidence>
<dbReference type="Pfam" id="PF08338">
    <property type="entry name" value="DUF1731"/>
    <property type="match status" value="1"/>
</dbReference>
<protein>
    <submittedName>
        <fullName evidence="4">NAD-dependent epimerase</fullName>
    </submittedName>
</protein>
<dbReference type="InterPro" id="IPR010099">
    <property type="entry name" value="SDR39U1"/>
</dbReference>
<dbReference type="Pfam" id="PF01370">
    <property type="entry name" value="Epimerase"/>
    <property type="match status" value="1"/>
</dbReference>
<dbReference type="EMBL" id="BMVW01000002">
    <property type="protein sequence ID" value="GGY97443.1"/>
    <property type="molecule type" value="Genomic_DNA"/>
</dbReference>
<dbReference type="InterPro" id="IPR001509">
    <property type="entry name" value="Epimerase_deHydtase"/>
</dbReference>
<comment type="caution">
    <text evidence="4">The sequence shown here is derived from an EMBL/GenBank/DDBJ whole genome shotgun (WGS) entry which is preliminary data.</text>
</comment>
<keyword evidence="5" id="KW-1185">Reference proteome</keyword>
<dbReference type="RefSeq" id="WP_189856591.1">
    <property type="nucleotide sequence ID" value="NZ_BMVW01000002.1"/>
</dbReference>
<dbReference type="InterPro" id="IPR013549">
    <property type="entry name" value="DUF1731"/>
</dbReference>
<evidence type="ECO:0000313" key="5">
    <source>
        <dbReference type="Proteomes" id="UP000622166"/>
    </source>
</evidence>
<organism evidence="4 5">
    <name type="scientific">Streptomyces poonensis</name>
    <dbReference type="NCBI Taxonomy" id="68255"/>
    <lineage>
        <taxon>Bacteria</taxon>
        <taxon>Bacillati</taxon>
        <taxon>Actinomycetota</taxon>
        <taxon>Actinomycetes</taxon>
        <taxon>Kitasatosporales</taxon>
        <taxon>Streptomycetaceae</taxon>
        <taxon>Streptomyces</taxon>
    </lineage>
</organism>
<dbReference type="NCBIfam" id="TIGR01777">
    <property type="entry name" value="yfcH"/>
    <property type="match status" value="1"/>
</dbReference>